<sequence length="203" mass="23413">MVKWIVVKLSDREHQILETINEIPGDCSQKLKELYIQYLQTSPNFKAEFHNIKLEEKKDLLLEVLASIWKEYETSSNPIEDWDKEKFNKIRDELVQVNAIQQMGVGNFIPTQAFKKPWLSAFNKTSKIFPGMDEFSQAGITSAYVLTYLSRDTFPIELLKDAAIVLNEDFMFTYAIAKKRANDFSEAIKKRRTSTSSGNDLTA</sequence>
<protein>
    <submittedName>
        <fullName evidence="1">Uncharacterized protein</fullName>
    </submittedName>
</protein>
<dbReference type="EMBL" id="QYBA01000061">
    <property type="protein sequence ID" value="TKY92205.1"/>
    <property type="molecule type" value="Genomic_DNA"/>
</dbReference>
<proteinExistence type="predicted"/>
<comment type="caution">
    <text evidence="1">The sequence shown here is derived from an EMBL/GenBank/DDBJ whole genome shotgun (WGS) entry which is preliminary data.</text>
</comment>
<evidence type="ECO:0000313" key="1">
    <source>
        <dbReference type="EMBL" id="TKY92205.1"/>
    </source>
</evidence>
<organism evidence="1 2">
    <name type="scientific">Candidatus Methanomarinus sp</name>
    <dbReference type="NCBI Taxonomy" id="3386244"/>
    <lineage>
        <taxon>Archaea</taxon>
        <taxon>Methanobacteriati</taxon>
        <taxon>Methanobacteriota</taxon>
        <taxon>Stenosarchaea group</taxon>
        <taxon>Methanomicrobia</taxon>
        <taxon>Methanosarcinales</taxon>
        <taxon>ANME-2 cluster</taxon>
        <taxon>Candidatus Methanocomedenaceae</taxon>
        <taxon>Candidatus Methanomarinus</taxon>
    </lineage>
</organism>
<evidence type="ECO:0000313" key="2">
    <source>
        <dbReference type="Proteomes" id="UP000315423"/>
    </source>
</evidence>
<reference evidence="1" key="1">
    <citation type="submission" date="2018-09" db="EMBL/GenBank/DDBJ databases">
        <title>A genomic encyclopedia of anaerobic methanotrophic archaea.</title>
        <authorList>
            <person name="Skennerton C.T."/>
            <person name="Chadwick G.L."/>
            <person name="Laso-Perez R."/>
            <person name="Leu A.O."/>
            <person name="Speth D.R."/>
            <person name="Yu H."/>
            <person name="Morgan-Lang C."/>
            <person name="Hatzenpichler R."/>
            <person name="Goudeau D."/>
            <person name="Malmstrom R."/>
            <person name="Woyke T."/>
            <person name="Hallam S."/>
            <person name="Tyson G.W."/>
            <person name="Wegener G."/>
            <person name="Boetius A."/>
            <person name="Orphan V.J."/>
        </authorList>
    </citation>
    <scope>NUCLEOTIDE SEQUENCE</scope>
    <source>
        <strain evidence="1">CONS3730D10UFb2</strain>
    </source>
</reference>
<accession>A0AC61SC66</accession>
<dbReference type="Proteomes" id="UP000315423">
    <property type="component" value="Unassembled WGS sequence"/>
</dbReference>
<gene>
    <name evidence="1" type="ORF">C5S46_01845</name>
</gene>
<name>A0AC61SC66_9EURY</name>